<dbReference type="EMBL" id="HG315671">
    <property type="protein sequence ID" value="CDF80830.1"/>
    <property type="molecule type" value="Genomic_DNA"/>
</dbReference>
<keyword evidence="2" id="KW-1185">Reference proteome</keyword>
<dbReference type="PATRIC" id="fig|1347342.6.peg.3137"/>
<sequence>MGKNESQVKFWGKLFSEIESNPIKQQLISFNESIKETIEKRNSFTHRFPQNENDFRTTLTTTEGRNLLQCNMRKRIKNEEFLQNITESSKLLESLINNLKLEFDDIV</sequence>
<evidence type="ECO:0000313" key="2">
    <source>
        <dbReference type="Proteomes" id="UP000016160"/>
    </source>
</evidence>
<dbReference type="AlphaFoldDB" id="T2KQ36"/>
<organism evidence="1 2">
    <name type="scientific">Formosa agariphila (strain DSM 15362 / KCTC 12365 / LMG 23005 / KMM 3901 / M-2Alg 35-1)</name>
    <dbReference type="NCBI Taxonomy" id="1347342"/>
    <lineage>
        <taxon>Bacteria</taxon>
        <taxon>Pseudomonadati</taxon>
        <taxon>Bacteroidota</taxon>
        <taxon>Flavobacteriia</taxon>
        <taxon>Flavobacteriales</taxon>
        <taxon>Flavobacteriaceae</taxon>
        <taxon>Formosa</taxon>
    </lineage>
</organism>
<dbReference type="HOGENOM" id="CLU_2206174_0_0_10"/>
<reference evidence="1 2" key="1">
    <citation type="journal article" date="2013" name="Appl. Environ. Microbiol.">
        <title>The genome of the alga-associated marine flavobacterium Formosa agariphila KMM 3901T reveals a broad potential for degradation of algal polysaccharides.</title>
        <authorList>
            <person name="Mann A.J."/>
            <person name="Hahnke R.L."/>
            <person name="Huang S."/>
            <person name="Werner J."/>
            <person name="Xing P."/>
            <person name="Barbeyron T."/>
            <person name="Huettel B."/>
            <person name="Stueber K."/>
            <person name="Reinhardt R."/>
            <person name="Harder J."/>
            <person name="Gloeckner F.O."/>
            <person name="Amann R.I."/>
            <person name="Teeling H."/>
        </authorList>
    </citation>
    <scope>NUCLEOTIDE SEQUENCE [LARGE SCALE GENOMIC DNA]</scope>
    <source>
        <strain evidence="2">DSM 15362 / KCTC 12365 / LMG 23005 / KMM 3901</strain>
    </source>
</reference>
<protein>
    <submittedName>
        <fullName evidence="1">Uncharacterized protein</fullName>
    </submittedName>
</protein>
<proteinExistence type="predicted"/>
<accession>T2KQ36</accession>
<dbReference type="Proteomes" id="UP000016160">
    <property type="component" value="Chromosome"/>
</dbReference>
<evidence type="ECO:0000313" key="1">
    <source>
        <dbReference type="EMBL" id="CDF80830.1"/>
    </source>
</evidence>
<gene>
    <name evidence="1" type="ORF">BN863_31180</name>
</gene>
<name>T2KQ36_FORAG</name>